<organism evidence="1 2">
    <name type="scientific">Panagrolaimus sp. ES5</name>
    <dbReference type="NCBI Taxonomy" id="591445"/>
    <lineage>
        <taxon>Eukaryota</taxon>
        <taxon>Metazoa</taxon>
        <taxon>Ecdysozoa</taxon>
        <taxon>Nematoda</taxon>
        <taxon>Chromadorea</taxon>
        <taxon>Rhabditida</taxon>
        <taxon>Tylenchina</taxon>
        <taxon>Panagrolaimomorpha</taxon>
        <taxon>Panagrolaimoidea</taxon>
        <taxon>Panagrolaimidae</taxon>
        <taxon>Panagrolaimus</taxon>
    </lineage>
</organism>
<proteinExistence type="predicted"/>
<reference evidence="2" key="1">
    <citation type="submission" date="2022-11" db="UniProtKB">
        <authorList>
            <consortium name="WormBaseParasite"/>
        </authorList>
    </citation>
    <scope>IDENTIFICATION</scope>
</reference>
<name>A0AC34FD14_9BILA</name>
<dbReference type="WBParaSite" id="ES5_v2.g15230.t1">
    <property type="protein sequence ID" value="ES5_v2.g15230.t1"/>
    <property type="gene ID" value="ES5_v2.g15230"/>
</dbReference>
<accession>A0AC34FD14</accession>
<dbReference type="Proteomes" id="UP000887579">
    <property type="component" value="Unplaced"/>
</dbReference>
<sequence length="587" mass="62880">MFIFLILFIFPAIFISAQITSAPNGGCPGGSIVYQDIAIIYELSYYPDNSSLDYSQEIGNAIYSKLFSGSSYQFFDVFGNRVTQITAIPFPNTVNYNLLGYLKNYAVIRNQTAFQELINNQVSFASFGYLNHPATSTISDALAYLTKFLQNGRRSAPVANTIVIIAKSDSDVSASQKYTSDLKSSGSKIMTIGVGNGSLSNLASLSSGNGYSFLLPDITDTNALNNLAQQISITLLNDCGTTLSPPNYSTTTPGPTTTQLLTSTTTSIFTTTTTTMTSSLAPSTTATSSSMASSTTTTTTVPSSTTTSTFISPSPSTTTTTNLPSTTTSTSTTTTTSLPTTTMTTTTRAPTPPSTAPITTPRPTTTTTKASTTPPPNPCQPDGTFIHQDITFIYDVSKSSDNVTDTQMPNFISTTLFSASQYSFDYFRPIPVPFPRTSDFAAGFAIPTAFSNVNSLQHYQAILKTQTTLLTYFSSTQSIVNDALTYLIANPLIRRPNIPQNIIIVAKNANSIDQSTINNAQSLKSNGMKIITIGIGNNDFSKLFNLASSNDYTFTIYDLTDSNSVTTVVNSVATKLANLCATNFFLN</sequence>
<protein>
    <submittedName>
        <fullName evidence="2">VWFA domain-containing protein</fullName>
    </submittedName>
</protein>
<evidence type="ECO:0000313" key="2">
    <source>
        <dbReference type="WBParaSite" id="ES5_v2.g15230.t1"/>
    </source>
</evidence>
<evidence type="ECO:0000313" key="1">
    <source>
        <dbReference type="Proteomes" id="UP000887579"/>
    </source>
</evidence>